<evidence type="ECO:0000313" key="2">
    <source>
        <dbReference type="Proteomes" id="UP001596058"/>
    </source>
</evidence>
<dbReference type="PANTHER" id="PTHR43649:SF12">
    <property type="entry name" value="DIACETYLCHITOBIOSE BINDING PROTEIN DASA"/>
    <property type="match status" value="1"/>
</dbReference>
<accession>A0ABW1CG44</accession>
<dbReference type="RefSeq" id="WP_379513682.1">
    <property type="nucleotide sequence ID" value="NZ_JBHSPA010000013.1"/>
</dbReference>
<dbReference type="InterPro" id="IPR006059">
    <property type="entry name" value="SBP"/>
</dbReference>
<organism evidence="1 2">
    <name type="scientific">Nonomuraea insulae</name>
    <dbReference type="NCBI Taxonomy" id="1616787"/>
    <lineage>
        <taxon>Bacteria</taxon>
        <taxon>Bacillati</taxon>
        <taxon>Actinomycetota</taxon>
        <taxon>Actinomycetes</taxon>
        <taxon>Streptosporangiales</taxon>
        <taxon>Streptosporangiaceae</taxon>
        <taxon>Nonomuraea</taxon>
    </lineage>
</organism>
<name>A0ABW1CG44_9ACTN</name>
<sequence>MAVATTLSLSALTACGGGSDDSGSPGAVEMWTFKQSHLAGLQTAAADFEKSSGIKVKVEAYTPDDAFVTKIQSSAKTGDLPDVMETHSDGEDLGFGASGIAAELTKVVNDAWLARYSATVRESGYVTAAKFKESQDEGSKMHGVKQGARHSVPFTIGTFGIVYANKKMLSDAGITKPPGTWAEFVEALKTTHAKDNKNGGLSLGLKVPDTGITWLAQPLAYSMLGRSGYEALFGKDKATNWSSPNGVKVLQAYDQVTPYWMPGTQTLGIDEADQAFAQGKAAWLVGGTFTLAFLEQNGMKPDDVYAFGMPGDASGPVPDPALGPLALTSLVLSATSEQPENAKKWMEYLAQPEVAAKFSKAATDLPATELGSEVSSIVGPTLASLLDSFKGTPEDTYDPSRREFFPPGYQQDKAGSILVDMTPLKKATPEQTAQKLTELNDSFWATSQ</sequence>
<dbReference type="EMBL" id="JBHSPA010000013">
    <property type="protein sequence ID" value="MFC5824152.1"/>
    <property type="molecule type" value="Genomic_DNA"/>
</dbReference>
<comment type="caution">
    <text evidence="1">The sequence shown here is derived from an EMBL/GenBank/DDBJ whole genome shotgun (WGS) entry which is preliminary data.</text>
</comment>
<reference evidence="2" key="1">
    <citation type="journal article" date="2019" name="Int. J. Syst. Evol. Microbiol.">
        <title>The Global Catalogue of Microorganisms (GCM) 10K type strain sequencing project: providing services to taxonomists for standard genome sequencing and annotation.</title>
        <authorList>
            <consortium name="The Broad Institute Genomics Platform"/>
            <consortium name="The Broad Institute Genome Sequencing Center for Infectious Disease"/>
            <person name="Wu L."/>
            <person name="Ma J."/>
        </authorList>
    </citation>
    <scope>NUCLEOTIDE SEQUENCE [LARGE SCALE GENOMIC DNA]</scope>
    <source>
        <strain evidence="2">CCUG 53903</strain>
    </source>
</reference>
<keyword evidence="2" id="KW-1185">Reference proteome</keyword>
<dbReference type="PANTHER" id="PTHR43649">
    <property type="entry name" value="ARABINOSE-BINDING PROTEIN-RELATED"/>
    <property type="match status" value="1"/>
</dbReference>
<dbReference type="SUPFAM" id="SSF53850">
    <property type="entry name" value="Periplasmic binding protein-like II"/>
    <property type="match status" value="1"/>
</dbReference>
<proteinExistence type="predicted"/>
<dbReference type="Pfam" id="PF01547">
    <property type="entry name" value="SBP_bac_1"/>
    <property type="match status" value="1"/>
</dbReference>
<evidence type="ECO:0000313" key="1">
    <source>
        <dbReference type="EMBL" id="MFC5824152.1"/>
    </source>
</evidence>
<protein>
    <submittedName>
        <fullName evidence="1">ABC transporter substrate-binding protein</fullName>
    </submittedName>
</protein>
<dbReference type="Proteomes" id="UP001596058">
    <property type="component" value="Unassembled WGS sequence"/>
</dbReference>
<dbReference type="InterPro" id="IPR050490">
    <property type="entry name" value="Bact_solute-bd_prot1"/>
</dbReference>
<dbReference type="Gene3D" id="3.40.190.10">
    <property type="entry name" value="Periplasmic binding protein-like II"/>
    <property type="match status" value="1"/>
</dbReference>
<gene>
    <name evidence="1" type="ORF">ACFPZ3_09850</name>
</gene>